<dbReference type="Gene3D" id="3.30.450.20">
    <property type="entry name" value="PAS domain"/>
    <property type="match status" value="1"/>
</dbReference>
<dbReference type="Pfam" id="PF22673">
    <property type="entry name" value="MCP-like_PDC_1"/>
    <property type="match status" value="1"/>
</dbReference>
<dbReference type="RefSeq" id="WP_042133132.1">
    <property type="nucleotide sequence ID" value="NZ_QRDL01000005.1"/>
</dbReference>
<organism evidence="1 2">
    <name type="scientific">Ectopseudomonas oleovorans</name>
    <name type="common">Pseudomonas oleovorans</name>
    <dbReference type="NCBI Taxonomy" id="301"/>
    <lineage>
        <taxon>Bacteria</taxon>
        <taxon>Pseudomonadati</taxon>
        <taxon>Pseudomonadota</taxon>
        <taxon>Gammaproteobacteria</taxon>
        <taxon>Pseudomonadales</taxon>
        <taxon>Pseudomonadaceae</taxon>
        <taxon>Ectopseudomonas</taxon>
    </lineage>
</organism>
<sequence length="252" mass="27871">MKDSATQAPELLKFAAQINVSISNVFAGLRNLEVAVGGLWPERPGAVQVLDSNELAVLQQDVLRLLAVKDVRLHGAGIVFAPGQVRDREMHLEWWCRGAEGDIRPLNLNFNRLSERFYDYESMPWYVQARHSGKPCVAGPFVDLYGTEEYIVAFSVPIFVRERFIGVAAADVCLESLEPLLIKGLMKMKNEALVLNAEGRVLAANTVSWSAGDLVALNEESQAANSCRLGLEANPFWTVVERAIPRSESLAF</sequence>
<evidence type="ECO:0000313" key="2">
    <source>
        <dbReference type="Proteomes" id="UP000256988"/>
    </source>
</evidence>
<dbReference type="EMBL" id="QRDL01000005">
    <property type="protein sequence ID" value="RED02061.1"/>
    <property type="molecule type" value="Genomic_DNA"/>
</dbReference>
<evidence type="ECO:0000313" key="1">
    <source>
        <dbReference type="EMBL" id="RED02061.1"/>
    </source>
</evidence>
<accession>A0A3D9EGU8</accession>
<reference evidence="1 2" key="1">
    <citation type="submission" date="2018-07" db="EMBL/GenBank/DDBJ databases">
        <title>Genome sequencing of rice bacterial endophytes.</title>
        <authorList>
            <person name="Venturi V."/>
        </authorList>
    </citation>
    <scope>NUCLEOTIDE SEQUENCE [LARGE SCALE GENOMIC DNA]</scope>
    <source>
        <strain evidence="1 2">AG1002</strain>
    </source>
</reference>
<proteinExistence type="predicted"/>
<dbReference type="Proteomes" id="UP000256988">
    <property type="component" value="Unassembled WGS sequence"/>
</dbReference>
<dbReference type="AlphaFoldDB" id="A0A3D9EGU8"/>
<gene>
    <name evidence="1" type="ORF">DFO60_3686</name>
</gene>
<comment type="caution">
    <text evidence="1">The sequence shown here is derived from an EMBL/GenBank/DDBJ whole genome shotgun (WGS) entry which is preliminary data.</text>
</comment>
<protein>
    <submittedName>
        <fullName evidence="1">Cache domain-containing protein</fullName>
    </submittedName>
</protein>
<dbReference type="CDD" id="cd12913">
    <property type="entry name" value="PDC1_MCP_like"/>
    <property type="match status" value="1"/>
</dbReference>
<name>A0A3D9EGU8_ECTOL</name>